<evidence type="ECO:0000256" key="1">
    <source>
        <dbReference type="ARBA" id="ARBA00000085"/>
    </source>
</evidence>
<dbReference type="Gene3D" id="3.30.565.10">
    <property type="entry name" value="Histidine kinase-like ATPase, C-terminal domain"/>
    <property type="match status" value="1"/>
</dbReference>
<evidence type="ECO:0000313" key="8">
    <source>
        <dbReference type="EMBL" id="POH66709.1"/>
    </source>
</evidence>
<evidence type="ECO:0000256" key="5">
    <source>
        <dbReference type="ARBA" id="ARBA00023012"/>
    </source>
</evidence>
<keyword evidence="9" id="KW-1185">Reference proteome</keyword>
<feature type="region of interest" description="Disordered" evidence="6">
    <location>
        <begin position="1"/>
        <end position="65"/>
    </location>
</feature>
<protein>
    <recommendedName>
        <fullName evidence="2">histidine kinase</fullName>
        <ecNumber evidence="2">2.7.13.3</ecNumber>
    </recommendedName>
</protein>
<sequence>MRPRRDPALQPGHRPAARAERRHHHQRPRQRRGDRQGGPAGDRAGHRQPARQRHQVLTARGSVSLSVDHDETHAVVRVADDGIGLSAEDQRQVFDRFFRARNSTELAIPGMGLGLAIVRAVVHAHQGTVQVSSVLGEGSTFTVRLPLVS</sequence>
<evidence type="ECO:0000313" key="9">
    <source>
        <dbReference type="Proteomes" id="UP000237340"/>
    </source>
</evidence>
<dbReference type="PRINTS" id="PR00344">
    <property type="entry name" value="BCTRLSENSOR"/>
</dbReference>
<dbReference type="EMBL" id="PPXD01000009">
    <property type="protein sequence ID" value="POH66709.1"/>
    <property type="molecule type" value="Genomic_DNA"/>
</dbReference>
<dbReference type="InterPro" id="IPR003594">
    <property type="entry name" value="HATPase_dom"/>
</dbReference>
<evidence type="ECO:0000259" key="7">
    <source>
        <dbReference type="PROSITE" id="PS50109"/>
    </source>
</evidence>
<dbReference type="SUPFAM" id="SSF55874">
    <property type="entry name" value="ATPase domain of HSP90 chaperone/DNA topoisomerase II/histidine kinase"/>
    <property type="match status" value="1"/>
</dbReference>
<gene>
    <name evidence="8" type="ORF">C3B61_09190</name>
</gene>
<proteinExistence type="predicted"/>
<organism evidence="8 9">
    <name type="scientific">Cryobacterium zongtaii</name>
    <dbReference type="NCBI Taxonomy" id="1259217"/>
    <lineage>
        <taxon>Bacteria</taxon>
        <taxon>Bacillati</taxon>
        <taxon>Actinomycetota</taxon>
        <taxon>Actinomycetes</taxon>
        <taxon>Micrococcales</taxon>
        <taxon>Microbacteriaceae</taxon>
        <taxon>Cryobacterium</taxon>
    </lineage>
</organism>
<dbReference type="InterPro" id="IPR036890">
    <property type="entry name" value="HATPase_C_sf"/>
</dbReference>
<reference evidence="8 9" key="1">
    <citation type="submission" date="2018-01" db="EMBL/GenBank/DDBJ databases">
        <title>Cryobacterium sp. nov., from glaciers in China.</title>
        <authorList>
            <person name="Liu Q."/>
            <person name="Xin Y.-H."/>
        </authorList>
    </citation>
    <scope>NUCLEOTIDE SEQUENCE [LARGE SCALE GENOMIC DNA]</scope>
    <source>
        <strain evidence="8 9">TMN-42</strain>
    </source>
</reference>
<feature type="domain" description="Histidine kinase" evidence="7">
    <location>
        <begin position="60"/>
        <end position="149"/>
    </location>
</feature>
<dbReference type="PANTHER" id="PTHR43711:SF1">
    <property type="entry name" value="HISTIDINE KINASE 1"/>
    <property type="match status" value="1"/>
</dbReference>
<feature type="compositionally biased region" description="Basic residues" evidence="6">
    <location>
        <begin position="20"/>
        <end position="32"/>
    </location>
</feature>
<evidence type="ECO:0000256" key="4">
    <source>
        <dbReference type="ARBA" id="ARBA00022777"/>
    </source>
</evidence>
<dbReference type="AlphaFoldDB" id="A0A2S3ZH92"/>
<evidence type="ECO:0000256" key="3">
    <source>
        <dbReference type="ARBA" id="ARBA00022679"/>
    </source>
</evidence>
<dbReference type="SMART" id="SM00387">
    <property type="entry name" value="HATPase_c"/>
    <property type="match status" value="1"/>
</dbReference>
<dbReference type="PANTHER" id="PTHR43711">
    <property type="entry name" value="TWO-COMPONENT HISTIDINE KINASE"/>
    <property type="match status" value="1"/>
</dbReference>
<comment type="catalytic activity">
    <reaction evidence="1">
        <text>ATP + protein L-histidine = ADP + protein N-phospho-L-histidine.</text>
        <dbReference type="EC" id="2.7.13.3"/>
    </reaction>
</comment>
<dbReference type="InterPro" id="IPR050736">
    <property type="entry name" value="Sensor_HK_Regulatory"/>
</dbReference>
<evidence type="ECO:0000256" key="2">
    <source>
        <dbReference type="ARBA" id="ARBA00012438"/>
    </source>
</evidence>
<dbReference type="RefSeq" id="WP_103460327.1">
    <property type="nucleotide sequence ID" value="NZ_PPXD01000009.1"/>
</dbReference>
<dbReference type="InterPro" id="IPR004358">
    <property type="entry name" value="Sig_transdc_His_kin-like_C"/>
</dbReference>
<dbReference type="GO" id="GO:0000160">
    <property type="term" value="P:phosphorelay signal transduction system"/>
    <property type="evidence" value="ECO:0007669"/>
    <property type="project" value="UniProtKB-KW"/>
</dbReference>
<dbReference type="InterPro" id="IPR005467">
    <property type="entry name" value="His_kinase_dom"/>
</dbReference>
<dbReference type="Proteomes" id="UP000237340">
    <property type="component" value="Unassembled WGS sequence"/>
</dbReference>
<accession>A0A2S3ZH92</accession>
<dbReference type="GO" id="GO:0004673">
    <property type="term" value="F:protein histidine kinase activity"/>
    <property type="evidence" value="ECO:0007669"/>
    <property type="project" value="UniProtKB-EC"/>
</dbReference>
<keyword evidence="3" id="KW-0808">Transferase</keyword>
<dbReference type="PROSITE" id="PS50109">
    <property type="entry name" value="HIS_KIN"/>
    <property type="match status" value="1"/>
</dbReference>
<keyword evidence="5" id="KW-0902">Two-component regulatory system</keyword>
<dbReference type="Pfam" id="PF02518">
    <property type="entry name" value="HATPase_c"/>
    <property type="match status" value="1"/>
</dbReference>
<keyword evidence="4" id="KW-0418">Kinase</keyword>
<evidence type="ECO:0000256" key="6">
    <source>
        <dbReference type="SAM" id="MobiDB-lite"/>
    </source>
</evidence>
<name>A0A2S3ZH92_9MICO</name>
<comment type="caution">
    <text evidence="8">The sequence shown here is derived from an EMBL/GenBank/DDBJ whole genome shotgun (WGS) entry which is preliminary data.</text>
</comment>
<dbReference type="EC" id="2.7.13.3" evidence="2"/>